<reference evidence="3 4" key="1">
    <citation type="submission" date="2024-02" db="EMBL/GenBank/DDBJ databases">
        <title>High-quality chromosome-scale genome assembly of Pensacola bahiagrass (Paspalum notatum Flugge var. saurae).</title>
        <authorList>
            <person name="Vega J.M."/>
            <person name="Podio M."/>
            <person name="Orjuela J."/>
            <person name="Siena L.A."/>
            <person name="Pessino S.C."/>
            <person name="Combes M.C."/>
            <person name="Mariac C."/>
            <person name="Albertini E."/>
            <person name="Pupilli F."/>
            <person name="Ortiz J.P.A."/>
            <person name="Leblanc O."/>
        </authorList>
    </citation>
    <scope>NUCLEOTIDE SEQUENCE [LARGE SCALE GENOMIC DNA]</scope>
    <source>
        <strain evidence="3">R1</strain>
        <tissue evidence="3">Leaf</tissue>
    </source>
</reference>
<dbReference type="AlphaFoldDB" id="A0AAQ3SR08"/>
<dbReference type="PANTHER" id="PTHR46162">
    <property type="entry name" value="TRAF-LIKE FAMILY PROTEIN"/>
    <property type="match status" value="1"/>
</dbReference>
<gene>
    <name evidence="3" type="ORF">U9M48_009221</name>
</gene>
<evidence type="ECO:0000313" key="3">
    <source>
        <dbReference type="EMBL" id="WVZ59011.1"/>
    </source>
</evidence>
<sequence>MGNSSSRGRSNAKRGRGHGSKVAHSSLTREQSQQATFKWSIDGFSSLLDKGEGWTYSRVFEAMGHNWYLKLNPRDKKSGSGKDLVKPDTVVDASFKLMIYDQSFGKHSEHEVSHRFQTASTSSGAPCIISHRKLKKRPSKFLVNNSCVFGVEFVKVTASPVQKKKVTASKANTLETLFVKKTSVFNEAGTYTWDIEDFFALKNPGYSPEFQVGGYKWYITMYPSRDGNHLSLYLKLKKTTDLPKDTANLVELTLSIKDQETGKHKKRTGRFQFAKDNRTWGWSKFISLEDFKDSANGYLVKTKCCIAAEITIIGSSKME</sequence>
<feature type="compositionally biased region" description="Basic residues" evidence="1">
    <location>
        <begin position="10"/>
        <end position="21"/>
    </location>
</feature>
<organism evidence="3 4">
    <name type="scientific">Paspalum notatum var. saurae</name>
    <dbReference type="NCBI Taxonomy" id="547442"/>
    <lineage>
        <taxon>Eukaryota</taxon>
        <taxon>Viridiplantae</taxon>
        <taxon>Streptophyta</taxon>
        <taxon>Embryophyta</taxon>
        <taxon>Tracheophyta</taxon>
        <taxon>Spermatophyta</taxon>
        <taxon>Magnoliopsida</taxon>
        <taxon>Liliopsida</taxon>
        <taxon>Poales</taxon>
        <taxon>Poaceae</taxon>
        <taxon>PACMAD clade</taxon>
        <taxon>Panicoideae</taxon>
        <taxon>Andropogonodae</taxon>
        <taxon>Paspaleae</taxon>
        <taxon>Paspalinae</taxon>
        <taxon>Paspalum</taxon>
    </lineage>
</organism>
<evidence type="ECO:0000313" key="4">
    <source>
        <dbReference type="Proteomes" id="UP001341281"/>
    </source>
</evidence>
<dbReference type="EMBL" id="CP144746">
    <property type="protein sequence ID" value="WVZ59011.1"/>
    <property type="molecule type" value="Genomic_DNA"/>
</dbReference>
<dbReference type="InterPro" id="IPR002083">
    <property type="entry name" value="MATH/TRAF_dom"/>
</dbReference>
<evidence type="ECO:0000259" key="2">
    <source>
        <dbReference type="PROSITE" id="PS50144"/>
    </source>
</evidence>
<dbReference type="SMART" id="SM00061">
    <property type="entry name" value="MATH"/>
    <property type="match status" value="1"/>
</dbReference>
<proteinExistence type="predicted"/>
<dbReference type="PANTHER" id="PTHR46162:SF32">
    <property type="entry name" value="MATH DOMAIN-CONTAINING PROTEIN"/>
    <property type="match status" value="1"/>
</dbReference>
<name>A0AAQ3SR08_PASNO</name>
<dbReference type="Pfam" id="PF22486">
    <property type="entry name" value="MATH_2"/>
    <property type="match status" value="2"/>
</dbReference>
<dbReference type="CDD" id="cd00121">
    <property type="entry name" value="MATH"/>
    <property type="match status" value="2"/>
</dbReference>
<accession>A0AAQ3SR08</accession>
<keyword evidence="4" id="KW-1185">Reference proteome</keyword>
<feature type="domain" description="MATH" evidence="2">
    <location>
        <begin position="34"/>
        <end position="153"/>
    </location>
</feature>
<dbReference type="Proteomes" id="UP001341281">
    <property type="component" value="Chromosome 02"/>
</dbReference>
<dbReference type="InterPro" id="IPR008974">
    <property type="entry name" value="TRAF-like"/>
</dbReference>
<dbReference type="PROSITE" id="PS50144">
    <property type="entry name" value="MATH"/>
    <property type="match status" value="2"/>
</dbReference>
<dbReference type="Gene3D" id="2.60.210.10">
    <property type="entry name" value="Apoptosis, Tumor Necrosis Factor Receptor Associated Protein 2, Chain A"/>
    <property type="match status" value="2"/>
</dbReference>
<dbReference type="SUPFAM" id="SSF49599">
    <property type="entry name" value="TRAF domain-like"/>
    <property type="match status" value="2"/>
</dbReference>
<feature type="domain" description="MATH" evidence="2">
    <location>
        <begin position="188"/>
        <end position="310"/>
    </location>
</feature>
<feature type="region of interest" description="Disordered" evidence="1">
    <location>
        <begin position="1"/>
        <end position="29"/>
    </location>
</feature>
<evidence type="ECO:0000256" key="1">
    <source>
        <dbReference type="SAM" id="MobiDB-lite"/>
    </source>
</evidence>
<protein>
    <recommendedName>
        <fullName evidence="2">MATH domain-containing protein</fullName>
    </recommendedName>
</protein>